<dbReference type="Pfam" id="PF00563">
    <property type="entry name" value="EAL"/>
    <property type="match status" value="1"/>
</dbReference>
<dbReference type="InterPro" id="IPR035919">
    <property type="entry name" value="EAL_sf"/>
</dbReference>
<dbReference type="Gene3D" id="3.40.50.2300">
    <property type="match status" value="1"/>
</dbReference>
<dbReference type="STRING" id="284577.SAMN05216571_10672"/>
<dbReference type="PROSITE" id="PS50110">
    <property type="entry name" value="RESPONSE_REGULATORY"/>
    <property type="match status" value="1"/>
</dbReference>
<dbReference type="AlphaFoldDB" id="A0A1G7SBN2"/>
<dbReference type="SMART" id="SM00052">
    <property type="entry name" value="EAL"/>
    <property type="match status" value="1"/>
</dbReference>
<name>A0A1G7SBN2_9GAMM</name>
<reference evidence="4 5" key="1">
    <citation type="submission" date="2016-10" db="EMBL/GenBank/DDBJ databases">
        <authorList>
            <person name="de Groot N.N."/>
        </authorList>
    </citation>
    <scope>NUCLEOTIDE SEQUENCE [LARGE SCALE GENOMIC DNA]</scope>
    <source>
        <strain evidence="4 5">BH539</strain>
    </source>
</reference>
<dbReference type="Proteomes" id="UP000198641">
    <property type="component" value="Unassembled WGS sequence"/>
</dbReference>
<evidence type="ECO:0000313" key="4">
    <source>
        <dbReference type="EMBL" id="SDG20428.1"/>
    </source>
</evidence>
<keyword evidence="5" id="KW-1185">Reference proteome</keyword>
<evidence type="ECO:0000313" key="5">
    <source>
        <dbReference type="Proteomes" id="UP000198641"/>
    </source>
</evidence>
<dbReference type="InterPro" id="IPR001633">
    <property type="entry name" value="EAL_dom"/>
</dbReference>
<dbReference type="PROSITE" id="PS50883">
    <property type="entry name" value="EAL"/>
    <property type="match status" value="1"/>
</dbReference>
<dbReference type="PANTHER" id="PTHR33121:SF71">
    <property type="entry name" value="OXYGEN SENSOR PROTEIN DOSP"/>
    <property type="match status" value="1"/>
</dbReference>
<evidence type="ECO:0000259" key="2">
    <source>
        <dbReference type="PROSITE" id="PS50110"/>
    </source>
</evidence>
<dbReference type="OrthoDB" id="9812358at2"/>
<dbReference type="InterPro" id="IPR050706">
    <property type="entry name" value="Cyclic-di-GMP_PDE-like"/>
</dbReference>
<feature type="domain" description="EAL" evidence="3">
    <location>
        <begin position="127"/>
        <end position="380"/>
    </location>
</feature>
<dbReference type="Pfam" id="PF00072">
    <property type="entry name" value="Response_reg"/>
    <property type="match status" value="1"/>
</dbReference>
<proteinExistence type="predicted"/>
<feature type="domain" description="Response regulatory" evidence="2">
    <location>
        <begin position="4"/>
        <end position="123"/>
    </location>
</feature>
<dbReference type="CDD" id="cd00156">
    <property type="entry name" value="REC"/>
    <property type="match status" value="1"/>
</dbReference>
<keyword evidence="1" id="KW-0597">Phosphoprotein</keyword>
<evidence type="ECO:0000259" key="3">
    <source>
        <dbReference type="PROSITE" id="PS50883"/>
    </source>
</evidence>
<dbReference type="InterPro" id="IPR011006">
    <property type="entry name" value="CheY-like_superfamily"/>
</dbReference>
<dbReference type="PANTHER" id="PTHR33121">
    <property type="entry name" value="CYCLIC DI-GMP PHOSPHODIESTERASE PDEF"/>
    <property type="match status" value="1"/>
</dbReference>
<dbReference type="InterPro" id="IPR001789">
    <property type="entry name" value="Sig_transdc_resp-reg_receiver"/>
</dbReference>
<dbReference type="SUPFAM" id="SSF141868">
    <property type="entry name" value="EAL domain-like"/>
    <property type="match status" value="1"/>
</dbReference>
<dbReference type="CDD" id="cd01948">
    <property type="entry name" value="EAL"/>
    <property type="match status" value="1"/>
</dbReference>
<dbReference type="RefSeq" id="WP_092525571.1">
    <property type="nucleotide sequence ID" value="NZ_FNCI01000006.1"/>
</dbReference>
<feature type="modified residue" description="4-aspartylphosphate" evidence="1">
    <location>
        <position position="53"/>
    </location>
</feature>
<gene>
    <name evidence="4" type="ORF">SAMN05216571_10672</name>
</gene>
<dbReference type="SUPFAM" id="SSF52172">
    <property type="entry name" value="CheY-like"/>
    <property type="match status" value="1"/>
</dbReference>
<protein>
    <submittedName>
        <fullName evidence="4">EAL domain, c-di-GMP-specific phosphodiesterase class I (Or its enzymatically inactive variant)</fullName>
    </submittedName>
</protein>
<dbReference type="GO" id="GO:0071111">
    <property type="term" value="F:cyclic-guanylate-specific phosphodiesterase activity"/>
    <property type="evidence" value="ECO:0007669"/>
    <property type="project" value="InterPro"/>
</dbReference>
<dbReference type="Gene3D" id="3.20.20.450">
    <property type="entry name" value="EAL domain"/>
    <property type="match status" value="1"/>
</dbReference>
<accession>A0A1G7SBN2</accession>
<organism evidence="4 5">
    <name type="scientific">Onishia taeanensis</name>
    <dbReference type="NCBI Taxonomy" id="284577"/>
    <lineage>
        <taxon>Bacteria</taxon>
        <taxon>Pseudomonadati</taxon>
        <taxon>Pseudomonadota</taxon>
        <taxon>Gammaproteobacteria</taxon>
        <taxon>Oceanospirillales</taxon>
        <taxon>Halomonadaceae</taxon>
        <taxon>Onishia</taxon>
    </lineage>
</organism>
<evidence type="ECO:0000256" key="1">
    <source>
        <dbReference type="PROSITE-ProRule" id="PRU00169"/>
    </source>
</evidence>
<dbReference type="EMBL" id="FNCI01000006">
    <property type="protein sequence ID" value="SDG20428.1"/>
    <property type="molecule type" value="Genomic_DNA"/>
</dbReference>
<sequence length="401" mass="44720">MIKRAVIVDDDIEIQMVSSHLLKKREYEVATASGLGDLVCHPELLEADLMLLDYDLGDFNGLDVIDYLSNLRLDMAIILISSCDPEMASHILKEGARKRLNILGFLPKSKLLTELDHFIGLPHNMARQVTASDLALAMQSGHLFTAYQPKYDLASRKITGVEVLARWKDPVLGIIPPDCFIPLAEQSGQIVDLTWYVIKRAFAQQERWRRNGSELNIAINIPAQLLKVPNLLDTFDRMVASRAKGLEGVTLELTENTGIECYRYARHILQALRERGCRLSLDDFGTGHSSLTQLHQLPFDELKLDRSYVSHCDEEHDATAITLSAIELAKRLGLKVVAEGIETPGQLERLRLAGCDEGQGYLWAPAMPEAEFNAWLSNQSIEQRPLAVKANAVTTALGGQR</sequence>
<dbReference type="GO" id="GO:0000160">
    <property type="term" value="P:phosphorelay signal transduction system"/>
    <property type="evidence" value="ECO:0007669"/>
    <property type="project" value="InterPro"/>
</dbReference>